<accession>A0ACB8Z2E7</accession>
<evidence type="ECO:0000313" key="2">
    <source>
        <dbReference type="Proteomes" id="UP001055811"/>
    </source>
</evidence>
<dbReference type="Proteomes" id="UP001055811">
    <property type="component" value="Linkage Group LG09"/>
</dbReference>
<evidence type="ECO:0000313" key="1">
    <source>
        <dbReference type="EMBL" id="KAI3690445.1"/>
    </source>
</evidence>
<reference evidence="1 2" key="2">
    <citation type="journal article" date="2022" name="Mol. Ecol. Resour.">
        <title>The genomes of chicory, endive, great burdock and yacon provide insights into Asteraceae paleo-polyploidization history and plant inulin production.</title>
        <authorList>
            <person name="Fan W."/>
            <person name="Wang S."/>
            <person name="Wang H."/>
            <person name="Wang A."/>
            <person name="Jiang F."/>
            <person name="Liu H."/>
            <person name="Zhao H."/>
            <person name="Xu D."/>
            <person name="Zhang Y."/>
        </authorList>
    </citation>
    <scope>NUCLEOTIDE SEQUENCE [LARGE SCALE GENOMIC DNA]</scope>
    <source>
        <strain evidence="2">cv. Punajuju</strain>
        <tissue evidence="1">Leaves</tissue>
    </source>
</reference>
<protein>
    <submittedName>
        <fullName evidence="1">Uncharacterized protein</fullName>
    </submittedName>
</protein>
<organism evidence="1 2">
    <name type="scientific">Cichorium intybus</name>
    <name type="common">Chicory</name>
    <dbReference type="NCBI Taxonomy" id="13427"/>
    <lineage>
        <taxon>Eukaryota</taxon>
        <taxon>Viridiplantae</taxon>
        <taxon>Streptophyta</taxon>
        <taxon>Embryophyta</taxon>
        <taxon>Tracheophyta</taxon>
        <taxon>Spermatophyta</taxon>
        <taxon>Magnoliopsida</taxon>
        <taxon>eudicotyledons</taxon>
        <taxon>Gunneridae</taxon>
        <taxon>Pentapetalae</taxon>
        <taxon>asterids</taxon>
        <taxon>campanulids</taxon>
        <taxon>Asterales</taxon>
        <taxon>Asteraceae</taxon>
        <taxon>Cichorioideae</taxon>
        <taxon>Cichorieae</taxon>
        <taxon>Cichoriinae</taxon>
        <taxon>Cichorium</taxon>
    </lineage>
</organism>
<proteinExistence type="predicted"/>
<gene>
    <name evidence="1" type="ORF">L2E82_48471</name>
</gene>
<reference evidence="2" key="1">
    <citation type="journal article" date="2022" name="Mol. Ecol. Resour.">
        <title>The genomes of chicory, endive, great burdock and yacon provide insights into Asteraceae palaeo-polyploidization history and plant inulin production.</title>
        <authorList>
            <person name="Fan W."/>
            <person name="Wang S."/>
            <person name="Wang H."/>
            <person name="Wang A."/>
            <person name="Jiang F."/>
            <person name="Liu H."/>
            <person name="Zhao H."/>
            <person name="Xu D."/>
            <person name="Zhang Y."/>
        </authorList>
    </citation>
    <scope>NUCLEOTIDE SEQUENCE [LARGE SCALE GENOMIC DNA]</scope>
    <source>
        <strain evidence="2">cv. Punajuju</strain>
    </source>
</reference>
<comment type="caution">
    <text evidence="1">The sequence shown here is derived from an EMBL/GenBank/DDBJ whole genome shotgun (WGS) entry which is preliminary data.</text>
</comment>
<name>A0ACB8Z2E7_CICIN</name>
<dbReference type="EMBL" id="CM042017">
    <property type="protein sequence ID" value="KAI3690445.1"/>
    <property type="molecule type" value="Genomic_DNA"/>
</dbReference>
<sequence>MEDKEGLTDEQIVDNIIGVIFDARDTTTSVLTWIIKHQAENPTVLQAVTVRNFPKISMGKDECNEDTRLSWADTKKMPITCRVNQETLRFASMLSFTFREAVEEVHFEGLHSKFAN</sequence>
<keyword evidence="2" id="KW-1185">Reference proteome</keyword>